<feature type="region of interest" description="Disordered" evidence="1">
    <location>
        <begin position="250"/>
        <end position="271"/>
    </location>
</feature>
<dbReference type="RefSeq" id="WP_200981478.1">
    <property type="nucleotide sequence ID" value="NZ_CP064654.1"/>
</dbReference>
<organism evidence="4 5">
    <name type="scientific">Qipengyuania soli</name>
    <dbReference type="NCBI Taxonomy" id="2782568"/>
    <lineage>
        <taxon>Bacteria</taxon>
        <taxon>Pseudomonadati</taxon>
        <taxon>Pseudomonadota</taxon>
        <taxon>Alphaproteobacteria</taxon>
        <taxon>Sphingomonadales</taxon>
        <taxon>Erythrobacteraceae</taxon>
        <taxon>Qipengyuania</taxon>
    </lineage>
</organism>
<sequence>MTWLGKFWSDESGASAALYALMLPALVGAAGIGFDYARMAALDTELQNAADQAALAGATQLDQTTGSINRAIAVARNGLVTNLTVFGNDGDTMTVDIPVAGTGVFFYETLAQAEADTNRLDTTLAASDAKANFIRVKVEDRKAKYALTPVVGWFENTLSGEAVAGIGAALCRTPPLMICNPSEPTTNTDKSLPFNADNYRGMGLFLKGGASGGGGSWAPGNFGFLDTIPGTGGGTPDLRKALGWDTPPGECVSKSANDAVDTDTGNKTDVSDSMNTRFDIYNGDVSCPTGGNCPASINVQKDVVHTDVFTDTNSCKDHNNGWHETTGTKYLPGSNNALDLSSAANIPTSMGHPRDVCHAMNTKACTGPVGDGFWDRNAYFATHYRRTEDGLTGYWSEAEWQTNTGLTLSGCSGTPARCRFPTRYEVYLWEIEKRGTVVDGVRVLGGPNSNSAYGTPQCSPRKGFGAGVVPTSTVADRRRLSVAVINCKALDVKGNSRSVPVVEFMDVFLVEPSLNRSRPGNANYTQKDEIYAEIIGKTASGSRGETAGTVIRRDVPYLIR</sequence>
<accession>A0A7S8F3I7</accession>
<evidence type="ECO:0000313" key="4">
    <source>
        <dbReference type="EMBL" id="QPC98471.1"/>
    </source>
</evidence>
<dbReference type="EMBL" id="CP064654">
    <property type="protein sequence ID" value="QPC98471.1"/>
    <property type="molecule type" value="Genomic_DNA"/>
</dbReference>
<reference evidence="4 5" key="1">
    <citation type="submission" date="2020-11" db="EMBL/GenBank/DDBJ databases">
        <title>The genome sequence of Erythrobacter sp. 6D36.</title>
        <authorList>
            <person name="Liu Y."/>
        </authorList>
    </citation>
    <scope>NUCLEOTIDE SEQUENCE [LARGE SCALE GENOMIC DNA]</scope>
    <source>
        <strain evidence="4 5">6D36</strain>
    </source>
</reference>
<evidence type="ECO:0000256" key="1">
    <source>
        <dbReference type="SAM" id="MobiDB-lite"/>
    </source>
</evidence>
<protein>
    <recommendedName>
        <fullName evidence="3">Putative Flp pilus-assembly TadG-like N-terminal domain-containing protein</fullName>
    </recommendedName>
</protein>
<evidence type="ECO:0000259" key="3">
    <source>
        <dbReference type="Pfam" id="PF13400"/>
    </source>
</evidence>
<dbReference type="KEGG" id="qso:IRL76_11560"/>
<keyword evidence="2" id="KW-0812">Transmembrane</keyword>
<proteinExistence type="predicted"/>
<name>A0A7S8F3I7_9SPHN</name>
<feature type="transmembrane region" description="Helical" evidence="2">
    <location>
        <begin position="16"/>
        <end position="37"/>
    </location>
</feature>
<feature type="domain" description="Putative Flp pilus-assembly TadG-like N-terminal" evidence="3">
    <location>
        <begin position="15"/>
        <end position="59"/>
    </location>
</feature>
<dbReference type="InterPro" id="IPR028087">
    <property type="entry name" value="Tad_N"/>
</dbReference>
<evidence type="ECO:0000313" key="5">
    <source>
        <dbReference type="Proteomes" id="UP000594459"/>
    </source>
</evidence>
<dbReference type="Pfam" id="PF13400">
    <property type="entry name" value="Tad"/>
    <property type="match status" value="1"/>
</dbReference>
<gene>
    <name evidence="4" type="ORF">IRL76_11560</name>
</gene>
<keyword evidence="5" id="KW-1185">Reference proteome</keyword>
<keyword evidence="2" id="KW-0472">Membrane</keyword>
<keyword evidence="2" id="KW-1133">Transmembrane helix</keyword>
<evidence type="ECO:0000256" key="2">
    <source>
        <dbReference type="SAM" id="Phobius"/>
    </source>
</evidence>
<dbReference type="AlphaFoldDB" id="A0A7S8F3I7"/>
<dbReference type="Proteomes" id="UP000594459">
    <property type="component" value="Chromosome"/>
</dbReference>